<dbReference type="Pfam" id="PF09557">
    <property type="entry name" value="DUF2382"/>
    <property type="match status" value="1"/>
</dbReference>
<proteinExistence type="predicted"/>
<dbReference type="PANTHER" id="PTHR38463:SF1">
    <property type="entry name" value="STRESS RESPONSE PROTEIN YSNF"/>
    <property type="match status" value="1"/>
</dbReference>
<evidence type="ECO:0000259" key="1">
    <source>
        <dbReference type="Pfam" id="PF05239"/>
    </source>
</evidence>
<evidence type="ECO:0000313" key="3">
    <source>
        <dbReference type="EMBL" id="CAA9511021.1"/>
    </source>
</evidence>
<dbReference type="SUPFAM" id="SSF50346">
    <property type="entry name" value="PRC-barrel domain"/>
    <property type="match status" value="1"/>
</dbReference>
<organism evidence="3">
    <name type="scientific">uncultured Solirubrobacteraceae bacterium</name>
    <dbReference type="NCBI Taxonomy" id="1162706"/>
    <lineage>
        <taxon>Bacteria</taxon>
        <taxon>Bacillati</taxon>
        <taxon>Actinomycetota</taxon>
        <taxon>Thermoleophilia</taxon>
        <taxon>Solirubrobacterales</taxon>
        <taxon>Solirubrobacteraceae</taxon>
        <taxon>environmental samples</taxon>
    </lineage>
</organism>
<accession>A0A6J4T1Y2</accession>
<evidence type="ECO:0000259" key="2">
    <source>
        <dbReference type="Pfam" id="PF09557"/>
    </source>
</evidence>
<dbReference type="InterPro" id="IPR052967">
    <property type="entry name" value="Stress_Response_Assoc"/>
</dbReference>
<dbReference type="Pfam" id="PF05239">
    <property type="entry name" value="PRC"/>
    <property type="match status" value="1"/>
</dbReference>
<sequence length="257" mass="28135">MNPADWIGRPIADVDGEPYGTLDELFVGKTTGEPEFAFVSVAGKRVAVPLRNARRADDVVILPLSPDLVREAPAVQRDVTSIPAAAGERVLEFFGLNGPSVAAPTAPTAPMSPSAPAPAPVAESDEVEVTRSEEELVVDKASYPTERVRLHKTIVEEEVTLTVTLRREELRVEREPLSDVDADAIPDQGNGDAQLTDDELVFVLYAEQPVVQKRVVPVERVKVARDTIVEHARLTDQVRKERVEVDTTPTPQETNHR</sequence>
<dbReference type="InterPro" id="IPR019060">
    <property type="entry name" value="DUF2382"/>
</dbReference>
<protein>
    <recommendedName>
        <fullName evidence="4">DUF2382 domain-containing protein</fullName>
    </recommendedName>
</protein>
<dbReference type="AlphaFoldDB" id="A0A6J4T1Y2"/>
<evidence type="ECO:0008006" key="4">
    <source>
        <dbReference type="Google" id="ProtNLM"/>
    </source>
</evidence>
<feature type="domain" description="PRC-barrel" evidence="1">
    <location>
        <begin position="4"/>
        <end position="67"/>
    </location>
</feature>
<dbReference type="InterPro" id="IPR011033">
    <property type="entry name" value="PRC_barrel-like_sf"/>
</dbReference>
<dbReference type="InterPro" id="IPR027275">
    <property type="entry name" value="PRC-brl_dom"/>
</dbReference>
<feature type="domain" description="DUF2382" evidence="2">
    <location>
        <begin position="130"/>
        <end position="245"/>
    </location>
</feature>
<reference evidence="3" key="1">
    <citation type="submission" date="2020-02" db="EMBL/GenBank/DDBJ databases">
        <authorList>
            <person name="Meier V. D."/>
        </authorList>
    </citation>
    <scope>NUCLEOTIDE SEQUENCE</scope>
    <source>
        <strain evidence="3">AVDCRST_MAG85</strain>
    </source>
</reference>
<dbReference type="PANTHER" id="PTHR38463">
    <property type="entry name" value="STRESS RESPONSE PROTEIN YSNF"/>
    <property type="match status" value="1"/>
</dbReference>
<dbReference type="EMBL" id="CADCVT010000256">
    <property type="protein sequence ID" value="CAA9511021.1"/>
    <property type="molecule type" value="Genomic_DNA"/>
</dbReference>
<name>A0A6J4T1Y2_9ACTN</name>
<gene>
    <name evidence="3" type="ORF">AVDCRST_MAG85-2342</name>
</gene>